<gene>
    <name evidence="2" type="ORF">M3N64_00125</name>
</gene>
<dbReference type="RefSeq" id="WP_249094389.1">
    <property type="nucleotide sequence ID" value="NZ_JAMAST010000001.1"/>
</dbReference>
<dbReference type="PANTHER" id="PTHR43313:SF1">
    <property type="entry name" value="3BETA-HYDROXYSTEROID DEHYDROGENASE DHS-16"/>
    <property type="match status" value="1"/>
</dbReference>
<protein>
    <submittedName>
        <fullName evidence="2">SDR family oxidoreductase</fullName>
    </submittedName>
</protein>
<proteinExistence type="inferred from homology"/>
<evidence type="ECO:0000256" key="1">
    <source>
        <dbReference type="RuleBase" id="RU000363"/>
    </source>
</evidence>
<organism evidence="2 3">
    <name type="scientific">Sporolactobacillus mangiferae</name>
    <dbReference type="NCBI Taxonomy" id="2940498"/>
    <lineage>
        <taxon>Bacteria</taxon>
        <taxon>Bacillati</taxon>
        <taxon>Bacillota</taxon>
        <taxon>Bacilli</taxon>
        <taxon>Bacillales</taxon>
        <taxon>Sporolactobacillaceae</taxon>
        <taxon>Sporolactobacillus</taxon>
    </lineage>
</organism>
<dbReference type="Gene3D" id="3.40.50.720">
    <property type="entry name" value="NAD(P)-binding Rossmann-like Domain"/>
    <property type="match status" value="1"/>
</dbReference>
<dbReference type="InterPro" id="IPR002347">
    <property type="entry name" value="SDR_fam"/>
</dbReference>
<sequence>MEEQMNRKNVFITGSSGGIGTAAIEKLVAQGYRVFAGVRNPEKIKRLSEKLAPAVIPVKIDVTDSASVASAVHDVNEVVKEEGLTGLINNAGYILQGPLELLSIEEIKEQFEVNVFGQIRAVQAFLPMIRKAEGRIINIGAVTGKTAMPYIGALSASKQVVEALTDALRIELKPWRIQVVLIEPAAMETSIFDKAKSASDAALQSVPQDKKALYEKVLSLVDASMANQVLNAPGIVADSIYHALSVEHPHTRYAVGRGARLAVTLGRLPDRLRDQILIRALGLHKYFASER</sequence>
<accession>A0ABT0M660</accession>
<name>A0ABT0M660_9BACL</name>
<dbReference type="Pfam" id="PF00106">
    <property type="entry name" value="adh_short"/>
    <property type="match status" value="1"/>
</dbReference>
<keyword evidence="3" id="KW-1185">Reference proteome</keyword>
<dbReference type="Proteomes" id="UP001203004">
    <property type="component" value="Unassembled WGS sequence"/>
</dbReference>
<dbReference type="InterPro" id="IPR036291">
    <property type="entry name" value="NAD(P)-bd_dom_sf"/>
</dbReference>
<evidence type="ECO:0000313" key="2">
    <source>
        <dbReference type="EMBL" id="MCL1630362.1"/>
    </source>
</evidence>
<reference evidence="2 3" key="1">
    <citation type="submission" date="2022-05" db="EMBL/GenBank/DDBJ databases">
        <title>Sporolactobacillus sp nov CPB3-1, isolated from tree bark (Mangifera indica L.).</title>
        <authorList>
            <person name="Phuengjayaem S."/>
            <person name="Tanasupawat S."/>
        </authorList>
    </citation>
    <scope>NUCLEOTIDE SEQUENCE [LARGE SCALE GENOMIC DNA]</scope>
    <source>
        <strain evidence="2 3">CPB3-1</strain>
    </source>
</reference>
<dbReference type="PRINTS" id="PR00080">
    <property type="entry name" value="SDRFAMILY"/>
</dbReference>
<dbReference type="SUPFAM" id="SSF51735">
    <property type="entry name" value="NAD(P)-binding Rossmann-fold domains"/>
    <property type="match status" value="1"/>
</dbReference>
<evidence type="ECO:0000313" key="3">
    <source>
        <dbReference type="Proteomes" id="UP001203004"/>
    </source>
</evidence>
<comment type="caution">
    <text evidence="2">The sequence shown here is derived from an EMBL/GenBank/DDBJ whole genome shotgun (WGS) entry which is preliminary data.</text>
</comment>
<comment type="similarity">
    <text evidence="1">Belongs to the short-chain dehydrogenases/reductases (SDR) family.</text>
</comment>
<dbReference type="EMBL" id="JAMAST010000001">
    <property type="protein sequence ID" value="MCL1630362.1"/>
    <property type="molecule type" value="Genomic_DNA"/>
</dbReference>
<dbReference type="PRINTS" id="PR00081">
    <property type="entry name" value="GDHRDH"/>
</dbReference>
<dbReference type="PANTHER" id="PTHR43313">
    <property type="entry name" value="SHORT-CHAIN DEHYDROGENASE/REDUCTASE FAMILY 9C"/>
    <property type="match status" value="1"/>
</dbReference>
<dbReference type="CDD" id="cd05374">
    <property type="entry name" value="17beta-HSD-like_SDR_c"/>
    <property type="match status" value="1"/>
</dbReference>